<evidence type="ECO:0000313" key="2">
    <source>
        <dbReference type="Proteomes" id="UP000051936"/>
    </source>
</evidence>
<dbReference type="RefSeq" id="WP_057750977.1">
    <property type="nucleotide sequence ID" value="NZ_LJYG01000094.1"/>
</dbReference>
<dbReference type="EMBL" id="LJYG01000094">
    <property type="protein sequence ID" value="KRQ08209.1"/>
    <property type="molecule type" value="Genomic_DNA"/>
</dbReference>
<protein>
    <submittedName>
        <fullName evidence="1">Uncharacterized protein</fullName>
    </submittedName>
</protein>
<dbReference type="AlphaFoldDB" id="A0A0R3DEJ7"/>
<name>A0A0R3DEJ7_9BRAD</name>
<accession>A0A0R3DEJ7</accession>
<dbReference type="STRING" id="989370.AOQ71_22190"/>
<sequence>MIDVPVPALVTGDVVTVPFFVANALKHIGYDQMMANGSGASKAIADGVGSATAAAVEGGHGRAYISDLARLLRKAKPAARPENER</sequence>
<keyword evidence="2" id="KW-1185">Reference proteome</keyword>
<organism evidence="1 2">
    <name type="scientific">Bradyrhizobium manausense</name>
    <dbReference type="NCBI Taxonomy" id="989370"/>
    <lineage>
        <taxon>Bacteria</taxon>
        <taxon>Pseudomonadati</taxon>
        <taxon>Pseudomonadota</taxon>
        <taxon>Alphaproteobacteria</taxon>
        <taxon>Hyphomicrobiales</taxon>
        <taxon>Nitrobacteraceae</taxon>
        <taxon>Bradyrhizobium</taxon>
    </lineage>
</organism>
<proteinExistence type="predicted"/>
<comment type="caution">
    <text evidence="1">The sequence shown here is derived from an EMBL/GenBank/DDBJ whole genome shotgun (WGS) entry which is preliminary data.</text>
</comment>
<reference evidence="1 2" key="1">
    <citation type="submission" date="2015-09" db="EMBL/GenBank/DDBJ databases">
        <title>Draft Genome Sequence of Bradyrhizobium manausense Strain BR 3351T, a Novel Symbiotic Nitrogen-Fixing Alphaproteobacterium Isolated from Brazilian Amazon Rain Forest.</title>
        <authorList>
            <person name="De Araujo J.L."/>
            <person name="Zilli J.E."/>
        </authorList>
    </citation>
    <scope>NUCLEOTIDE SEQUENCE [LARGE SCALE GENOMIC DNA]</scope>
    <source>
        <strain evidence="1 2">BR3351</strain>
    </source>
</reference>
<gene>
    <name evidence="1" type="ORF">AOQ71_22190</name>
</gene>
<evidence type="ECO:0000313" key="1">
    <source>
        <dbReference type="EMBL" id="KRQ08209.1"/>
    </source>
</evidence>
<dbReference type="OrthoDB" id="9812907at2"/>
<dbReference type="Proteomes" id="UP000051936">
    <property type="component" value="Unassembled WGS sequence"/>
</dbReference>